<accession>L1IMA1</accession>
<dbReference type="OrthoDB" id="118550at2759"/>
<dbReference type="InterPro" id="IPR009057">
    <property type="entry name" value="Homeodomain-like_sf"/>
</dbReference>
<dbReference type="SUPFAM" id="SSF46689">
    <property type="entry name" value="Homeodomain-like"/>
    <property type="match status" value="1"/>
</dbReference>
<dbReference type="GeneID" id="17294079"/>
<evidence type="ECO:0000256" key="1">
    <source>
        <dbReference type="ARBA" id="ARBA00023242"/>
    </source>
</evidence>
<keyword evidence="1" id="KW-0539">Nucleus</keyword>
<organism evidence="2">
    <name type="scientific">Guillardia theta (strain CCMP2712)</name>
    <name type="common">Cryptophyte</name>
    <dbReference type="NCBI Taxonomy" id="905079"/>
    <lineage>
        <taxon>Eukaryota</taxon>
        <taxon>Cryptophyceae</taxon>
        <taxon>Pyrenomonadales</taxon>
        <taxon>Geminigeraceae</taxon>
        <taxon>Guillardia</taxon>
    </lineage>
</organism>
<evidence type="ECO:0000313" key="3">
    <source>
        <dbReference type="EnsemblProtists" id="EKX37371"/>
    </source>
</evidence>
<dbReference type="EMBL" id="JH993060">
    <property type="protein sequence ID" value="EKX37371.1"/>
    <property type="molecule type" value="Genomic_DNA"/>
</dbReference>
<reference evidence="3" key="3">
    <citation type="submission" date="2016-03" db="UniProtKB">
        <authorList>
            <consortium name="EnsemblProtists"/>
        </authorList>
    </citation>
    <scope>IDENTIFICATION</scope>
</reference>
<dbReference type="RefSeq" id="XP_005824351.1">
    <property type="nucleotide sequence ID" value="XM_005824294.1"/>
</dbReference>
<keyword evidence="4" id="KW-1185">Reference proteome</keyword>
<protein>
    <submittedName>
        <fullName evidence="2 3">Uncharacterized protein</fullName>
    </submittedName>
</protein>
<dbReference type="InterPro" id="IPR001005">
    <property type="entry name" value="SANT/Myb"/>
</dbReference>
<dbReference type="PANTHER" id="PTHR12802">
    <property type="entry name" value="SWI/SNF COMPLEX-RELATED"/>
    <property type="match status" value="1"/>
</dbReference>
<dbReference type="Gene3D" id="1.10.10.60">
    <property type="entry name" value="Homeodomain-like"/>
    <property type="match status" value="1"/>
</dbReference>
<gene>
    <name evidence="2" type="ORF">GUITHDRAFT_116484</name>
</gene>
<dbReference type="CDD" id="cd00167">
    <property type="entry name" value="SANT"/>
    <property type="match status" value="1"/>
</dbReference>
<sequence length="189" mass="21335">MAQCHASVLDLEDAIESIFPSESHQHCQLPASCFEFAPQVDLGLLLRWEDDEASSNDMYLMAKDECAERQYDNSDCSSAQSQSPVQIHPEPLLDNVPKYRRQKKRQAKIQGSVQMRWSKEEHNRFLEGVARFCPYAELSRSGDGEGRVFVGLGPGIAQAIACVVGTRTELQVRSHAQKYFLKESSRRSN</sequence>
<evidence type="ECO:0000313" key="2">
    <source>
        <dbReference type="EMBL" id="EKX37371.1"/>
    </source>
</evidence>
<dbReference type="EnsemblProtists" id="EKX37371">
    <property type="protein sequence ID" value="EKX37371"/>
    <property type="gene ID" value="GUITHDRAFT_116484"/>
</dbReference>
<name>L1IMA1_GUITC</name>
<dbReference type="Proteomes" id="UP000011087">
    <property type="component" value="Unassembled WGS sequence"/>
</dbReference>
<dbReference type="PaxDb" id="55529-EKX37371"/>
<reference evidence="2 4" key="1">
    <citation type="journal article" date="2012" name="Nature">
        <title>Algal genomes reveal evolutionary mosaicism and the fate of nucleomorphs.</title>
        <authorList>
            <consortium name="DOE Joint Genome Institute"/>
            <person name="Curtis B.A."/>
            <person name="Tanifuji G."/>
            <person name="Burki F."/>
            <person name="Gruber A."/>
            <person name="Irimia M."/>
            <person name="Maruyama S."/>
            <person name="Arias M.C."/>
            <person name="Ball S.G."/>
            <person name="Gile G.H."/>
            <person name="Hirakawa Y."/>
            <person name="Hopkins J.F."/>
            <person name="Kuo A."/>
            <person name="Rensing S.A."/>
            <person name="Schmutz J."/>
            <person name="Symeonidi A."/>
            <person name="Elias M."/>
            <person name="Eveleigh R.J."/>
            <person name="Herman E.K."/>
            <person name="Klute M.J."/>
            <person name="Nakayama T."/>
            <person name="Obornik M."/>
            <person name="Reyes-Prieto A."/>
            <person name="Armbrust E.V."/>
            <person name="Aves S.J."/>
            <person name="Beiko R.G."/>
            <person name="Coutinho P."/>
            <person name="Dacks J.B."/>
            <person name="Durnford D.G."/>
            <person name="Fast N.M."/>
            <person name="Green B.R."/>
            <person name="Grisdale C.J."/>
            <person name="Hempel F."/>
            <person name="Henrissat B."/>
            <person name="Hoppner M.P."/>
            <person name="Ishida K."/>
            <person name="Kim E."/>
            <person name="Koreny L."/>
            <person name="Kroth P.G."/>
            <person name="Liu Y."/>
            <person name="Malik S.B."/>
            <person name="Maier U.G."/>
            <person name="McRose D."/>
            <person name="Mock T."/>
            <person name="Neilson J.A."/>
            <person name="Onodera N.T."/>
            <person name="Poole A.M."/>
            <person name="Pritham E.J."/>
            <person name="Richards T.A."/>
            <person name="Rocap G."/>
            <person name="Roy S.W."/>
            <person name="Sarai C."/>
            <person name="Schaack S."/>
            <person name="Shirato S."/>
            <person name="Slamovits C.H."/>
            <person name="Spencer D.F."/>
            <person name="Suzuki S."/>
            <person name="Worden A.Z."/>
            <person name="Zauner S."/>
            <person name="Barry K."/>
            <person name="Bell C."/>
            <person name="Bharti A.K."/>
            <person name="Crow J.A."/>
            <person name="Grimwood J."/>
            <person name="Kramer R."/>
            <person name="Lindquist E."/>
            <person name="Lucas S."/>
            <person name="Salamov A."/>
            <person name="McFadden G.I."/>
            <person name="Lane C.E."/>
            <person name="Keeling P.J."/>
            <person name="Gray M.W."/>
            <person name="Grigoriev I.V."/>
            <person name="Archibald J.M."/>
        </authorList>
    </citation>
    <scope>NUCLEOTIDE SEQUENCE</scope>
    <source>
        <strain evidence="2 4">CCMP2712</strain>
    </source>
</reference>
<proteinExistence type="predicted"/>
<dbReference type="KEGG" id="gtt:GUITHDRAFT_116484"/>
<evidence type="ECO:0000313" key="4">
    <source>
        <dbReference type="Proteomes" id="UP000011087"/>
    </source>
</evidence>
<dbReference type="HOGENOM" id="CLU_123601_0_0_1"/>
<reference evidence="4" key="2">
    <citation type="submission" date="2012-11" db="EMBL/GenBank/DDBJ databases">
        <authorList>
            <person name="Kuo A."/>
            <person name="Curtis B.A."/>
            <person name="Tanifuji G."/>
            <person name="Burki F."/>
            <person name="Gruber A."/>
            <person name="Irimia M."/>
            <person name="Maruyama S."/>
            <person name="Arias M.C."/>
            <person name="Ball S.G."/>
            <person name="Gile G.H."/>
            <person name="Hirakawa Y."/>
            <person name="Hopkins J.F."/>
            <person name="Rensing S.A."/>
            <person name="Schmutz J."/>
            <person name="Symeonidi A."/>
            <person name="Elias M."/>
            <person name="Eveleigh R.J."/>
            <person name="Herman E.K."/>
            <person name="Klute M.J."/>
            <person name="Nakayama T."/>
            <person name="Obornik M."/>
            <person name="Reyes-Prieto A."/>
            <person name="Armbrust E.V."/>
            <person name="Aves S.J."/>
            <person name="Beiko R.G."/>
            <person name="Coutinho P."/>
            <person name="Dacks J.B."/>
            <person name="Durnford D.G."/>
            <person name="Fast N.M."/>
            <person name="Green B.R."/>
            <person name="Grisdale C."/>
            <person name="Hempe F."/>
            <person name="Henrissat B."/>
            <person name="Hoppner M.P."/>
            <person name="Ishida K.-I."/>
            <person name="Kim E."/>
            <person name="Koreny L."/>
            <person name="Kroth P.G."/>
            <person name="Liu Y."/>
            <person name="Malik S.-B."/>
            <person name="Maier U.G."/>
            <person name="McRose D."/>
            <person name="Mock T."/>
            <person name="Neilson J.A."/>
            <person name="Onodera N.T."/>
            <person name="Poole A.M."/>
            <person name="Pritham E.J."/>
            <person name="Richards T.A."/>
            <person name="Rocap G."/>
            <person name="Roy S.W."/>
            <person name="Sarai C."/>
            <person name="Schaack S."/>
            <person name="Shirato S."/>
            <person name="Slamovits C.H."/>
            <person name="Spencer D.F."/>
            <person name="Suzuki S."/>
            <person name="Worden A.Z."/>
            <person name="Zauner S."/>
            <person name="Barry K."/>
            <person name="Bell C."/>
            <person name="Bharti A.K."/>
            <person name="Crow J.A."/>
            <person name="Grimwood J."/>
            <person name="Kramer R."/>
            <person name="Lindquist E."/>
            <person name="Lucas S."/>
            <person name="Salamov A."/>
            <person name="McFadden G.I."/>
            <person name="Lane C.E."/>
            <person name="Keeling P.J."/>
            <person name="Gray M.W."/>
            <person name="Grigoriev I.V."/>
            <person name="Archibald J.M."/>
        </authorList>
    </citation>
    <scope>NUCLEOTIDE SEQUENCE</scope>
    <source>
        <strain evidence="4">CCMP2712</strain>
    </source>
</reference>
<dbReference type="AlphaFoldDB" id="L1IMA1"/>